<reference evidence="3 4" key="1">
    <citation type="submission" date="2022-09" db="EMBL/GenBank/DDBJ databases">
        <title>Complete genome sequence of Janibacter terrae strain COS04-44, PCL-degrading bacteria isolated from oil spilled coast.</title>
        <authorList>
            <person name="Park H."/>
            <person name="Kim J.Y."/>
            <person name="An S.H."/>
            <person name="Lee C.M."/>
            <person name="Weon H.-Y."/>
        </authorList>
    </citation>
    <scope>NUCLEOTIDE SEQUENCE [LARGE SCALE GENOMIC DNA]</scope>
    <source>
        <strain evidence="3 4">COS04-44</strain>
    </source>
</reference>
<feature type="transmembrane region" description="Helical" evidence="2">
    <location>
        <begin position="12"/>
        <end position="30"/>
    </location>
</feature>
<dbReference type="EMBL" id="CP104874">
    <property type="protein sequence ID" value="WWF05647.1"/>
    <property type="molecule type" value="Genomic_DNA"/>
</dbReference>
<accession>A0ABZ2FE93</accession>
<protein>
    <submittedName>
        <fullName evidence="3">Uncharacterized protein</fullName>
    </submittedName>
</protein>
<organism evidence="3 4">
    <name type="scientific">Janibacter terrae</name>
    <dbReference type="NCBI Taxonomy" id="103817"/>
    <lineage>
        <taxon>Bacteria</taxon>
        <taxon>Bacillati</taxon>
        <taxon>Actinomycetota</taxon>
        <taxon>Actinomycetes</taxon>
        <taxon>Micrococcales</taxon>
        <taxon>Intrasporangiaceae</taxon>
        <taxon>Janibacter</taxon>
    </lineage>
</organism>
<dbReference type="Proteomes" id="UP001381003">
    <property type="component" value="Chromosome"/>
</dbReference>
<evidence type="ECO:0000256" key="2">
    <source>
        <dbReference type="SAM" id="Phobius"/>
    </source>
</evidence>
<keyword evidence="2" id="KW-0812">Transmembrane</keyword>
<keyword evidence="2" id="KW-1133">Transmembrane helix</keyword>
<evidence type="ECO:0000256" key="1">
    <source>
        <dbReference type="SAM" id="MobiDB-lite"/>
    </source>
</evidence>
<evidence type="ECO:0000313" key="4">
    <source>
        <dbReference type="Proteomes" id="UP001381003"/>
    </source>
</evidence>
<proteinExistence type="predicted"/>
<dbReference type="RefSeq" id="WP_338538507.1">
    <property type="nucleotide sequence ID" value="NZ_CP104874.1"/>
</dbReference>
<gene>
    <name evidence="3" type="ORF">N5P18_01890</name>
</gene>
<evidence type="ECO:0000313" key="3">
    <source>
        <dbReference type="EMBL" id="WWF05647.1"/>
    </source>
</evidence>
<name>A0ABZ2FE93_9MICO</name>
<feature type="region of interest" description="Disordered" evidence="1">
    <location>
        <begin position="500"/>
        <end position="525"/>
    </location>
</feature>
<keyword evidence="2" id="KW-0472">Membrane</keyword>
<sequence length="525" mass="56663">MKLRGLRARRSLTAIVCVVSLIAGVVLLWAHETGRFDRVASTVSSVAATDKLSEGLGLYASTVLRSDGSINVDRTIAKLRAEGATRYYYLIWDRRHPGVGSTTPVDTISRGEWGQLPEFADKADAVGIDVVVYLVPPLESTPTTYLPFGWDYVAWFREVGAIAAAHRNIVGVAIDDFGAATDTRTTSRGMPAFTPGLVRQMVAEARVTAPWLKFYAVLYAQDFVGATATLPPFRGVVDGVIYAFAGPNQVAHAAQNTTDPRGADFTGELVRRVTSCQGRASCWQLSFPAPRRVAMGATATLRRSVELPEGGVDLQLDFTDNRVPGDSSGYTVRATVDGHDVTVVRSAAGSWQRLSAHLPATTSRRAVLSITVSRSVYRRKMSVTLSNAQLRTASGRVHLDPTTAGWLTSTSGGATVDRVQPLKVVFMIYAARFGSEVSIPGAADRTYVGKVSQQVQRLADNHDIDGVVIYRLNLSGARTMPGQGDPASAPLVRDLYRELSTESSAHSRSGQHRRSIRPATSWRGG</sequence>
<keyword evidence="4" id="KW-1185">Reference proteome</keyword>